<dbReference type="EC" id="2.5.1.145" evidence="7"/>
<comment type="function">
    <text evidence="7">Catalyzes the transfer of the diacylglyceryl group from phosphatidylglycerol to the sulfhydryl group of the N-terminal cysteine of a prolipoprotein, the first step in the formation of mature lipoproteins.</text>
</comment>
<evidence type="ECO:0000256" key="1">
    <source>
        <dbReference type="ARBA" id="ARBA00007150"/>
    </source>
</evidence>
<feature type="transmembrane region" description="Helical" evidence="7">
    <location>
        <begin position="239"/>
        <end position="258"/>
    </location>
</feature>
<feature type="transmembrane region" description="Helical" evidence="7">
    <location>
        <begin position="208"/>
        <end position="227"/>
    </location>
</feature>
<dbReference type="NCBIfam" id="TIGR00544">
    <property type="entry name" value="lgt"/>
    <property type="match status" value="1"/>
</dbReference>
<dbReference type="GO" id="GO:0005886">
    <property type="term" value="C:plasma membrane"/>
    <property type="evidence" value="ECO:0007669"/>
    <property type="project" value="UniProtKB-SubCell"/>
</dbReference>
<dbReference type="AlphaFoldDB" id="A0A8J7P7Y6"/>
<evidence type="ECO:0000256" key="3">
    <source>
        <dbReference type="ARBA" id="ARBA00022679"/>
    </source>
</evidence>
<comment type="subcellular location">
    <subcellularLocation>
        <location evidence="7">Cell membrane</location>
        <topology evidence="7">Multi-pass membrane protein</topology>
    </subcellularLocation>
</comment>
<dbReference type="HAMAP" id="MF_01147">
    <property type="entry name" value="Lgt"/>
    <property type="match status" value="1"/>
</dbReference>
<comment type="catalytic activity">
    <reaction evidence="7">
        <text>L-cysteinyl-[prolipoprotein] + a 1,2-diacyl-sn-glycero-3-phospho-(1'-sn-glycerol) = an S-1,2-diacyl-sn-glyceryl-L-cysteinyl-[prolipoprotein] + sn-glycerol 1-phosphate + H(+)</text>
        <dbReference type="Rhea" id="RHEA:56712"/>
        <dbReference type="Rhea" id="RHEA-COMP:14679"/>
        <dbReference type="Rhea" id="RHEA-COMP:14680"/>
        <dbReference type="ChEBI" id="CHEBI:15378"/>
        <dbReference type="ChEBI" id="CHEBI:29950"/>
        <dbReference type="ChEBI" id="CHEBI:57685"/>
        <dbReference type="ChEBI" id="CHEBI:64716"/>
        <dbReference type="ChEBI" id="CHEBI:140658"/>
        <dbReference type="EC" id="2.5.1.145"/>
    </reaction>
</comment>
<dbReference type="GO" id="GO:0008961">
    <property type="term" value="F:phosphatidylglycerol-prolipoprotein diacylglyceryl transferase activity"/>
    <property type="evidence" value="ECO:0007669"/>
    <property type="project" value="UniProtKB-UniRule"/>
</dbReference>
<evidence type="ECO:0000313" key="9">
    <source>
        <dbReference type="Proteomes" id="UP000664277"/>
    </source>
</evidence>
<name>A0A8J7P7Y6_9BACT</name>
<keyword evidence="5 7" id="KW-1133">Transmembrane helix</keyword>
<dbReference type="Proteomes" id="UP000664277">
    <property type="component" value="Unassembled WGS sequence"/>
</dbReference>
<dbReference type="PROSITE" id="PS01311">
    <property type="entry name" value="LGT"/>
    <property type="match status" value="1"/>
</dbReference>
<evidence type="ECO:0000313" key="8">
    <source>
        <dbReference type="EMBL" id="MBN8660016.1"/>
    </source>
</evidence>
<dbReference type="Pfam" id="PF01790">
    <property type="entry name" value="LGT"/>
    <property type="match status" value="1"/>
</dbReference>
<dbReference type="PANTHER" id="PTHR30589">
    <property type="entry name" value="PROLIPOPROTEIN DIACYLGLYCERYL TRANSFERASE"/>
    <property type="match status" value="1"/>
</dbReference>
<dbReference type="GO" id="GO:0042158">
    <property type="term" value="P:lipoprotein biosynthetic process"/>
    <property type="evidence" value="ECO:0007669"/>
    <property type="project" value="UniProtKB-UniRule"/>
</dbReference>
<dbReference type="InterPro" id="IPR001640">
    <property type="entry name" value="Lgt"/>
</dbReference>
<dbReference type="PANTHER" id="PTHR30589:SF0">
    <property type="entry name" value="PHOSPHATIDYLGLYCEROL--PROLIPOPROTEIN DIACYLGLYCERYL TRANSFERASE"/>
    <property type="match status" value="1"/>
</dbReference>
<evidence type="ECO:0000256" key="6">
    <source>
        <dbReference type="ARBA" id="ARBA00023136"/>
    </source>
</evidence>
<keyword evidence="4 7" id="KW-0812">Transmembrane</keyword>
<keyword evidence="2 7" id="KW-1003">Cell membrane</keyword>
<evidence type="ECO:0000256" key="7">
    <source>
        <dbReference type="HAMAP-Rule" id="MF_01147"/>
    </source>
</evidence>
<comment type="caution">
    <text evidence="8">The sequence shown here is derived from an EMBL/GenBank/DDBJ whole genome shotgun (WGS) entry which is preliminary data.</text>
</comment>
<sequence>MILESPGAILCQIGPFPVRYYGMMIGLGFVIALFFAGKLAKKMALSPDTLVSLALYSFIFGIVGARLYYVLLSLGHFIHHPLQIFATWNGGLAIHGGIIGGVIAGCLYLRSKKLPILPYADVMGACIPLAQALGRWGNFFNSELYGLPVAENFPLKLHIPIEYRLPQYQAYEYFHPTFLYESVWDFLIFLFLYFYFIKKNKDAPGMTFFMYLAAYSIGRIFIEQLRIDAVSYVFNVPTPILASAATLVFSLCAMLNIYNRAQRAQALSQPPEAEN</sequence>
<accession>A0A8J7P7Y6</accession>
<evidence type="ECO:0000256" key="2">
    <source>
        <dbReference type="ARBA" id="ARBA00022475"/>
    </source>
</evidence>
<feature type="transmembrane region" description="Helical" evidence="7">
    <location>
        <begin position="91"/>
        <end position="109"/>
    </location>
</feature>
<organism evidence="8 9">
    <name type="scientific">Candidatus Obscuribacter phosphatis</name>
    <dbReference type="NCBI Taxonomy" id="1906157"/>
    <lineage>
        <taxon>Bacteria</taxon>
        <taxon>Bacillati</taxon>
        <taxon>Candidatus Melainabacteria</taxon>
        <taxon>Candidatus Obscuribacterales</taxon>
        <taxon>Candidatus Obscuribacteraceae</taxon>
        <taxon>Candidatus Obscuribacter</taxon>
    </lineage>
</organism>
<feature type="transmembrane region" description="Helical" evidence="7">
    <location>
        <begin position="49"/>
        <end position="71"/>
    </location>
</feature>
<dbReference type="UniPathway" id="UPA00664"/>
<gene>
    <name evidence="7 8" type="primary">lgt</name>
    <name evidence="8" type="ORF">J0M35_06605</name>
</gene>
<protein>
    <recommendedName>
        <fullName evidence="7">Phosphatidylglycerol--prolipoprotein diacylglyceryl transferase</fullName>
        <ecNumber evidence="7">2.5.1.145</ecNumber>
    </recommendedName>
</protein>
<feature type="transmembrane region" description="Helical" evidence="7">
    <location>
        <begin position="20"/>
        <end position="37"/>
    </location>
</feature>
<keyword evidence="6 7" id="KW-0472">Membrane</keyword>
<evidence type="ECO:0000256" key="5">
    <source>
        <dbReference type="ARBA" id="ARBA00022989"/>
    </source>
</evidence>
<evidence type="ECO:0000256" key="4">
    <source>
        <dbReference type="ARBA" id="ARBA00022692"/>
    </source>
</evidence>
<reference evidence="8" key="1">
    <citation type="submission" date="2021-02" db="EMBL/GenBank/DDBJ databases">
        <title>Genome-Resolved Metagenomics of a Microbial Community Performing Photosynthetic Biological Nutrient Removal.</title>
        <authorList>
            <person name="Mcdaniel E.A."/>
        </authorList>
    </citation>
    <scope>NUCLEOTIDE SEQUENCE</scope>
    <source>
        <strain evidence="8">UWPOB_OBS1</strain>
    </source>
</reference>
<comment type="similarity">
    <text evidence="1 7">Belongs to the Lgt family.</text>
</comment>
<feature type="binding site" evidence="7">
    <location>
        <position position="135"/>
    </location>
    <ligand>
        <name>a 1,2-diacyl-sn-glycero-3-phospho-(1'-sn-glycerol)</name>
        <dbReference type="ChEBI" id="CHEBI:64716"/>
    </ligand>
</feature>
<keyword evidence="3 7" id="KW-0808">Transferase</keyword>
<comment type="pathway">
    <text evidence="7">Protein modification; lipoprotein biosynthesis (diacylglyceryl transfer).</text>
</comment>
<feature type="transmembrane region" description="Helical" evidence="7">
    <location>
        <begin position="116"/>
        <end position="134"/>
    </location>
</feature>
<dbReference type="EMBL" id="JAFLCK010000007">
    <property type="protein sequence ID" value="MBN8660016.1"/>
    <property type="molecule type" value="Genomic_DNA"/>
</dbReference>
<feature type="transmembrane region" description="Helical" evidence="7">
    <location>
        <begin position="178"/>
        <end position="196"/>
    </location>
</feature>
<proteinExistence type="inferred from homology"/>